<dbReference type="AlphaFoldDB" id="E1QRX0"/>
<name>E1QRX0_VULDI</name>
<feature type="transmembrane region" description="Helical" evidence="1">
    <location>
        <begin position="12"/>
        <end position="35"/>
    </location>
</feature>
<proteinExistence type="predicted"/>
<dbReference type="eggNOG" id="arCOG10503">
    <property type="taxonomic scope" value="Archaea"/>
</dbReference>
<evidence type="ECO:0000313" key="3">
    <source>
        <dbReference type="Proteomes" id="UP000006681"/>
    </source>
</evidence>
<sequence>MGMSRGLSEIVSMVIIMGVVIALGLIFYIIVGINFSKASASVSVSQIETLFDNIATDLDSALSSPMPSNVLSYPVFMTNYGTYNVAPSFCNLTINGITAYSSGGVVFGVPPGYGSMPSGYINVLLGNRSLIVANESSNLFNVVFYGASTISGVTYGEFIALYPRVAVLTMGGGQYELLVPVLIGRFNPSLSNLLVFNVTYPISVNYNYDRPGTYIINYTCGAKNELLSSDVVLNGKIEILPVYIYVYYG</sequence>
<reference evidence="3" key="2">
    <citation type="journal article" date="2010" name="Stand. Genomic Sci.">
        <title>Complete genome sequence of Vulcanisaeta distributa type strain (IC-017T).</title>
        <authorList>
            <person name="Mavromatis K."/>
            <person name="Sikorski J."/>
            <person name="Pabst E."/>
            <person name="Teshima H."/>
            <person name="Lapidus A."/>
            <person name="Lucas S."/>
            <person name="Nolan M."/>
            <person name="Glavina Del Rio T."/>
            <person name="Cheng J."/>
            <person name="Bruce D."/>
            <person name="Goodwin L."/>
            <person name="Pitluck S."/>
            <person name="Liolios K."/>
            <person name="Ivanova N."/>
            <person name="Mikhailova N."/>
            <person name="Pati A."/>
            <person name="Chen A."/>
            <person name="Palaniappan K."/>
            <person name="Land M."/>
            <person name="Hauser L."/>
            <person name="Chang Y."/>
            <person name="Jeffries C."/>
            <person name="Rohde M."/>
            <person name="Spring S."/>
            <person name="Goker M."/>
            <person name="Wirth R."/>
            <person name="Woyke T."/>
            <person name="Bristow J."/>
            <person name="Eisen J."/>
            <person name="Markowitz V."/>
            <person name="Hugenholtz P."/>
            <person name="Klenk H."/>
            <person name="Kyrpides N."/>
        </authorList>
    </citation>
    <scope>NUCLEOTIDE SEQUENCE [LARGE SCALE GENOMIC DNA]</scope>
    <source>
        <strain evidence="3">DSM 14429 / JCM 11212 / NBRC 100878 / IC-017</strain>
    </source>
</reference>
<organism evidence="2 3">
    <name type="scientific">Vulcanisaeta distributa (strain DSM 14429 / JCM 11212 / NBRC 100878 / IC-017)</name>
    <dbReference type="NCBI Taxonomy" id="572478"/>
    <lineage>
        <taxon>Archaea</taxon>
        <taxon>Thermoproteota</taxon>
        <taxon>Thermoprotei</taxon>
        <taxon>Thermoproteales</taxon>
        <taxon>Thermoproteaceae</taxon>
        <taxon>Vulcanisaeta</taxon>
    </lineage>
</organism>
<dbReference type="Proteomes" id="UP000006681">
    <property type="component" value="Chromosome"/>
</dbReference>
<keyword evidence="1" id="KW-1133">Transmembrane helix</keyword>
<dbReference type="KEGG" id="vdi:Vdis_1301"/>
<accession>E1QRX0</accession>
<gene>
    <name evidence="2" type="ordered locus">Vdis_1301</name>
</gene>
<evidence type="ECO:0000256" key="1">
    <source>
        <dbReference type="SAM" id="Phobius"/>
    </source>
</evidence>
<keyword evidence="1" id="KW-0472">Membrane</keyword>
<reference evidence="2 3" key="1">
    <citation type="journal article" date="2010" name="Stand. Genomic Sci.">
        <title>Complete genome sequence of Vulcanisaeta distributa type strain (IC-017).</title>
        <authorList>
            <person name="Mavromatis K."/>
            <person name="Sikorski J."/>
            <person name="Pabst E."/>
            <person name="Teshima H."/>
            <person name="Lapidus A."/>
            <person name="Lucas S."/>
            <person name="Nolan M."/>
            <person name="Glavina Del Rio T."/>
            <person name="Cheng J.F."/>
            <person name="Bruce D."/>
            <person name="Goodwin L."/>
            <person name="Pitluck S."/>
            <person name="Liolios K."/>
            <person name="Ivanova N."/>
            <person name="Mikhailova N."/>
            <person name="Pati A."/>
            <person name="Chen A."/>
            <person name="Palaniappan K."/>
            <person name="Land M."/>
            <person name="Hauser L."/>
            <person name="Chang Y.J."/>
            <person name="Jeffries C.D."/>
            <person name="Rohde M."/>
            <person name="Spring S."/>
            <person name="Goker M."/>
            <person name="Wirth R."/>
            <person name="Woyke T."/>
            <person name="Bristow J."/>
            <person name="Eisen J.A."/>
            <person name="Markowitz V."/>
            <person name="Hugenholtz P."/>
            <person name="Klenk H.P."/>
            <person name="Kyrpides N.C."/>
        </authorList>
    </citation>
    <scope>NUCLEOTIDE SEQUENCE [LARGE SCALE GENOMIC DNA]</scope>
    <source>
        <strain evidence="3">DSM 14429 / JCM 11212 / NBRC 100878 / IC-017</strain>
    </source>
</reference>
<evidence type="ECO:0000313" key="2">
    <source>
        <dbReference type="EMBL" id="ADN50687.1"/>
    </source>
</evidence>
<protein>
    <submittedName>
        <fullName evidence="2">Uncharacterized protein</fullName>
    </submittedName>
</protein>
<keyword evidence="1" id="KW-0812">Transmembrane</keyword>
<dbReference type="STRING" id="572478.Vdis_1301"/>
<dbReference type="HOGENOM" id="CLU_1113927_0_0_2"/>
<dbReference type="EMBL" id="CP002100">
    <property type="protein sequence ID" value="ADN50687.1"/>
    <property type="molecule type" value="Genomic_DNA"/>
</dbReference>
<keyword evidence="3" id="KW-1185">Reference proteome</keyword>